<sequence>MSSLRDKSLAQYSDDGSVTITEYCGASDRDSEAHPIIASIAGKAVPMKEKDTGPPGTKHAPNHLFQVSMLRLSMKVYPACCMSNVLILSCHWATCCRPTSARLYYLTPTRIASSTCRMKLLNLHICFTCR</sequence>
<dbReference type="AlphaFoldDB" id="A0A9P4UPY6"/>
<name>A0A9P4UPY6_9PEZI</name>
<protein>
    <submittedName>
        <fullName evidence="1">Uncharacterized protein</fullName>
    </submittedName>
</protein>
<comment type="caution">
    <text evidence="1">The sequence shown here is derived from an EMBL/GenBank/DDBJ whole genome shotgun (WGS) entry which is preliminary data.</text>
</comment>
<proteinExistence type="predicted"/>
<organism evidence="1 2">
    <name type="scientific">Polychaeton citri CBS 116435</name>
    <dbReference type="NCBI Taxonomy" id="1314669"/>
    <lineage>
        <taxon>Eukaryota</taxon>
        <taxon>Fungi</taxon>
        <taxon>Dikarya</taxon>
        <taxon>Ascomycota</taxon>
        <taxon>Pezizomycotina</taxon>
        <taxon>Dothideomycetes</taxon>
        <taxon>Dothideomycetidae</taxon>
        <taxon>Capnodiales</taxon>
        <taxon>Capnodiaceae</taxon>
        <taxon>Polychaeton</taxon>
    </lineage>
</organism>
<dbReference type="Proteomes" id="UP000799441">
    <property type="component" value="Unassembled WGS sequence"/>
</dbReference>
<gene>
    <name evidence="1" type="ORF">K431DRAFT_92486</name>
</gene>
<accession>A0A9P4UPY6</accession>
<reference evidence="1" key="1">
    <citation type="journal article" date="2020" name="Stud. Mycol.">
        <title>101 Dothideomycetes genomes: a test case for predicting lifestyles and emergence of pathogens.</title>
        <authorList>
            <person name="Haridas S."/>
            <person name="Albert R."/>
            <person name="Binder M."/>
            <person name="Bloem J."/>
            <person name="Labutti K."/>
            <person name="Salamov A."/>
            <person name="Andreopoulos B."/>
            <person name="Baker S."/>
            <person name="Barry K."/>
            <person name="Bills G."/>
            <person name="Bluhm B."/>
            <person name="Cannon C."/>
            <person name="Castanera R."/>
            <person name="Culley D."/>
            <person name="Daum C."/>
            <person name="Ezra D."/>
            <person name="Gonzalez J."/>
            <person name="Henrissat B."/>
            <person name="Kuo A."/>
            <person name="Liang C."/>
            <person name="Lipzen A."/>
            <person name="Lutzoni F."/>
            <person name="Magnuson J."/>
            <person name="Mondo S."/>
            <person name="Nolan M."/>
            <person name="Ohm R."/>
            <person name="Pangilinan J."/>
            <person name="Park H.-J."/>
            <person name="Ramirez L."/>
            <person name="Alfaro M."/>
            <person name="Sun H."/>
            <person name="Tritt A."/>
            <person name="Yoshinaga Y."/>
            <person name="Zwiers L.-H."/>
            <person name="Turgeon B."/>
            <person name="Goodwin S."/>
            <person name="Spatafora J."/>
            <person name="Crous P."/>
            <person name="Grigoriev I."/>
        </authorList>
    </citation>
    <scope>NUCLEOTIDE SEQUENCE</scope>
    <source>
        <strain evidence="1">CBS 116435</strain>
    </source>
</reference>
<keyword evidence="2" id="KW-1185">Reference proteome</keyword>
<dbReference type="EMBL" id="MU003799">
    <property type="protein sequence ID" value="KAF2720510.1"/>
    <property type="molecule type" value="Genomic_DNA"/>
</dbReference>
<evidence type="ECO:0000313" key="2">
    <source>
        <dbReference type="Proteomes" id="UP000799441"/>
    </source>
</evidence>
<evidence type="ECO:0000313" key="1">
    <source>
        <dbReference type="EMBL" id="KAF2720510.1"/>
    </source>
</evidence>